<dbReference type="CDD" id="cd03789">
    <property type="entry name" value="GT9_LPS_heptosyltransferase"/>
    <property type="match status" value="1"/>
</dbReference>
<dbReference type="SUPFAM" id="SSF53756">
    <property type="entry name" value="UDP-Glycosyltransferase/glycogen phosphorylase"/>
    <property type="match status" value="1"/>
</dbReference>
<dbReference type="InterPro" id="IPR002201">
    <property type="entry name" value="Glyco_trans_9"/>
</dbReference>
<dbReference type="Proteomes" id="UP001548590">
    <property type="component" value="Unassembled WGS sequence"/>
</dbReference>
<reference evidence="3 4" key="1">
    <citation type="submission" date="2024-07" db="EMBL/GenBank/DDBJ databases">
        <title>Uliginosibacterium paludis KCTC:42655.</title>
        <authorList>
            <person name="Kim M.K."/>
        </authorList>
    </citation>
    <scope>NUCLEOTIDE SEQUENCE [LARGE SCALE GENOMIC DNA]</scope>
    <source>
        <strain evidence="3 4">KCTC 42655</strain>
    </source>
</reference>
<dbReference type="EMBL" id="JBEWLZ010000002">
    <property type="protein sequence ID" value="MET1489178.1"/>
    <property type="molecule type" value="Genomic_DNA"/>
</dbReference>
<dbReference type="EC" id="2.4.-.-" evidence="3"/>
<dbReference type="PANTHER" id="PTHR30160">
    <property type="entry name" value="TETRAACYLDISACCHARIDE 4'-KINASE-RELATED"/>
    <property type="match status" value="1"/>
</dbReference>
<keyword evidence="2 3" id="KW-0808">Transferase</keyword>
<dbReference type="GO" id="GO:0016757">
    <property type="term" value="F:glycosyltransferase activity"/>
    <property type="evidence" value="ECO:0007669"/>
    <property type="project" value="UniProtKB-KW"/>
</dbReference>
<dbReference type="InterPro" id="IPR051199">
    <property type="entry name" value="LPS_LOS_Heptosyltrfase"/>
</dbReference>
<name>A0ABV2CMN9_9RHOO</name>
<comment type="caution">
    <text evidence="3">The sequence shown here is derived from an EMBL/GenBank/DDBJ whole genome shotgun (WGS) entry which is preliminary data.</text>
</comment>
<gene>
    <name evidence="3" type="ORF">ABVT11_05035</name>
</gene>
<dbReference type="Gene3D" id="3.40.50.2000">
    <property type="entry name" value="Glycogen Phosphorylase B"/>
    <property type="match status" value="2"/>
</dbReference>
<sequence length="323" mass="35333">MKILVIRRDNIGDLVCTLPMIRRLRESWPKAWIGALVTSYNAEVLHDNRDLDAVFRYTKAKHLASGESSWGAMAARLRQLWQLRRLGIDLVLLPAGGTQASARRMAWLVGAKRVLAQDDVAPDPVGLHEALRTANFLRELGLPHTRLPAAEIVPHASLLADARVKLGEGRVLGIHISARKPSQRWPIERFIELIRKLHALDPALRFGLFWAPGASDNPLHPGDDAKAQQILDACPDLPLVPMKSHTLAGLIGGLAACSQVLCSDGGHMHLAAALGKPIVCLFGKSDAERWHPWGVPYRLLQPASLDVNDIPVEEVLAAVQGLS</sequence>
<organism evidence="3 4">
    <name type="scientific">Uliginosibacterium paludis</name>
    <dbReference type="NCBI Taxonomy" id="1615952"/>
    <lineage>
        <taxon>Bacteria</taxon>
        <taxon>Pseudomonadati</taxon>
        <taxon>Pseudomonadota</taxon>
        <taxon>Betaproteobacteria</taxon>
        <taxon>Rhodocyclales</taxon>
        <taxon>Zoogloeaceae</taxon>
        <taxon>Uliginosibacterium</taxon>
    </lineage>
</organism>
<dbReference type="PANTHER" id="PTHR30160:SF1">
    <property type="entry name" value="LIPOPOLYSACCHARIDE 1,2-N-ACETYLGLUCOSAMINETRANSFERASE-RELATED"/>
    <property type="match status" value="1"/>
</dbReference>
<dbReference type="Pfam" id="PF01075">
    <property type="entry name" value="Glyco_transf_9"/>
    <property type="match status" value="1"/>
</dbReference>
<keyword evidence="4" id="KW-1185">Reference proteome</keyword>
<evidence type="ECO:0000256" key="2">
    <source>
        <dbReference type="ARBA" id="ARBA00022679"/>
    </source>
</evidence>
<evidence type="ECO:0000313" key="3">
    <source>
        <dbReference type="EMBL" id="MET1489178.1"/>
    </source>
</evidence>
<evidence type="ECO:0000313" key="4">
    <source>
        <dbReference type="Proteomes" id="UP001548590"/>
    </source>
</evidence>
<accession>A0ABV2CMN9</accession>
<proteinExistence type="predicted"/>
<evidence type="ECO:0000256" key="1">
    <source>
        <dbReference type="ARBA" id="ARBA00022676"/>
    </source>
</evidence>
<protein>
    <submittedName>
        <fullName evidence="3">Glycosyltransferase family 9 protein</fullName>
        <ecNumber evidence="3">2.4.-.-</ecNumber>
    </submittedName>
</protein>
<keyword evidence="1 3" id="KW-0328">Glycosyltransferase</keyword>
<dbReference type="RefSeq" id="WP_345924335.1">
    <property type="nucleotide sequence ID" value="NZ_JBDIVF010000001.1"/>
</dbReference>